<sequence>MAVIIGSKFCKLRTLCLCGVALRGYGRVFHMDLDGEAYGELCLGGEAPEEPDFGEEAHQELDLDEEQEFRGETTDYERPIYFGEHQSEAQRWHH</sequence>
<protein>
    <submittedName>
        <fullName evidence="1">Uncharacterized protein</fullName>
    </submittedName>
</protein>
<dbReference type="Proteomes" id="UP000800035">
    <property type="component" value="Unassembled WGS sequence"/>
</dbReference>
<name>A0A6A5TV73_9PLEO</name>
<dbReference type="EMBL" id="ML976994">
    <property type="protein sequence ID" value="KAF1955542.1"/>
    <property type="molecule type" value="Genomic_DNA"/>
</dbReference>
<evidence type="ECO:0000313" key="2">
    <source>
        <dbReference type="Proteomes" id="UP000800035"/>
    </source>
</evidence>
<proteinExistence type="predicted"/>
<organism evidence="1 2">
    <name type="scientific">Byssothecium circinans</name>
    <dbReference type="NCBI Taxonomy" id="147558"/>
    <lineage>
        <taxon>Eukaryota</taxon>
        <taxon>Fungi</taxon>
        <taxon>Dikarya</taxon>
        <taxon>Ascomycota</taxon>
        <taxon>Pezizomycotina</taxon>
        <taxon>Dothideomycetes</taxon>
        <taxon>Pleosporomycetidae</taxon>
        <taxon>Pleosporales</taxon>
        <taxon>Massarineae</taxon>
        <taxon>Massarinaceae</taxon>
        <taxon>Byssothecium</taxon>
    </lineage>
</organism>
<dbReference type="AlphaFoldDB" id="A0A6A5TV73"/>
<accession>A0A6A5TV73</accession>
<evidence type="ECO:0000313" key="1">
    <source>
        <dbReference type="EMBL" id="KAF1955542.1"/>
    </source>
</evidence>
<gene>
    <name evidence="1" type="ORF">CC80DRAFT_549220</name>
</gene>
<keyword evidence="2" id="KW-1185">Reference proteome</keyword>
<reference evidence="1" key="1">
    <citation type="journal article" date="2020" name="Stud. Mycol.">
        <title>101 Dothideomycetes genomes: a test case for predicting lifestyles and emergence of pathogens.</title>
        <authorList>
            <person name="Haridas S."/>
            <person name="Albert R."/>
            <person name="Binder M."/>
            <person name="Bloem J."/>
            <person name="Labutti K."/>
            <person name="Salamov A."/>
            <person name="Andreopoulos B."/>
            <person name="Baker S."/>
            <person name="Barry K."/>
            <person name="Bills G."/>
            <person name="Bluhm B."/>
            <person name="Cannon C."/>
            <person name="Castanera R."/>
            <person name="Culley D."/>
            <person name="Daum C."/>
            <person name="Ezra D."/>
            <person name="Gonzalez J."/>
            <person name="Henrissat B."/>
            <person name="Kuo A."/>
            <person name="Liang C."/>
            <person name="Lipzen A."/>
            <person name="Lutzoni F."/>
            <person name="Magnuson J."/>
            <person name="Mondo S."/>
            <person name="Nolan M."/>
            <person name="Ohm R."/>
            <person name="Pangilinan J."/>
            <person name="Park H.-J."/>
            <person name="Ramirez L."/>
            <person name="Alfaro M."/>
            <person name="Sun H."/>
            <person name="Tritt A."/>
            <person name="Yoshinaga Y."/>
            <person name="Zwiers L.-H."/>
            <person name="Turgeon B."/>
            <person name="Goodwin S."/>
            <person name="Spatafora J."/>
            <person name="Crous P."/>
            <person name="Grigoriev I."/>
        </authorList>
    </citation>
    <scope>NUCLEOTIDE SEQUENCE</scope>
    <source>
        <strain evidence="1">CBS 675.92</strain>
    </source>
</reference>